<sequence>MEDPSLSFGYGMPQTTMAPKPSFASTSNGSPSKSRSYRIRWHNSGAEDYNPAVDGSFSLKRNATAAMLETSIGYQPGQMANENDVSIIPANTQKKRKPSTSTSIASSPTKQRQSSEGNYDLVQPEPNPPAKKRRGRPPKTYPPVTHNPSKIEFVHETGLDLGTGSQVPVRPHSSPVLQPLDTFVGYANSNLHAVNMEPLTEADFQANKYWDASFASSMMENTHMATTLSTMAGDVDLVAATATFDWSVLPTSMINTATHSVMDPLRPMSMHSLGESFFHDVPHPDTFNFSFAQDPMSASDIISPGSVNPNLIFAGEPLDKSFGGDLETFRPYHQQNLQQQQEQLQGGQRKRQSKNAPPKGQLQLVSKPAANAAASKPVMKRALTESVLIKSVGISKSSNATVRPSPAKQMGSFSGKARPLIRDENTTPSPTIDSVSVRHLSPRSSETKRSARKAKTAVSFSISPGGRAKAEKVIIRDTHLESEHSDSDGGRGEYESDSSTDEDDFDPLSTYSMAAQRLANSKGRQYDSSLAMSRSTERPKLARFKTAPANSFSHSSRYLVSGDFTSESFGAQGNPFLPPDLSMSSFHRSPRKKGKGSRNHSRSSSFYSTKSSNGFPHQTTLGSMREEDEYSEAETVMDEPTDTSPGDAILALKQAVARRNSTCGPGVSSRRPPSSYGTSRPSTRHTNILPSSPPMHQQPYGFSTPQTVRSGYSSDTFNISPTTVTDPDCVTPTTYSNQIGGRNDIVMDIRCRCSTTGSPEMPVLQCNACFKWVHVQCEGYGHKPIPPSIVCSFCKGGWQGPQQPQRVFRKPSLPQTISPPTTRSFQA</sequence>
<accession>A0AAV9XE51</accession>
<reference evidence="2 3" key="1">
    <citation type="submission" date="2019-10" db="EMBL/GenBank/DDBJ databases">
        <authorList>
            <person name="Palmer J.M."/>
        </authorList>
    </citation>
    <scope>NUCLEOTIDE SEQUENCE [LARGE SCALE GENOMIC DNA]</scope>
    <source>
        <strain evidence="2 3">TWF694</strain>
    </source>
</reference>
<feature type="compositionally biased region" description="Low complexity" evidence="1">
    <location>
        <begin position="365"/>
        <end position="377"/>
    </location>
</feature>
<feature type="compositionally biased region" description="Low complexity" evidence="1">
    <location>
        <begin position="99"/>
        <end position="109"/>
    </location>
</feature>
<feature type="compositionally biased region" description="Low complexity" evidence="1">
    <location>
        <begin position="335"/>
        <end position="347"/>
    </location>
</feature>
<feature type="region of interest" description="Disordered" evidence="1">
    <location>
        <begin position="1"/>
        <end position="53"/>
    </location>
</feature>
<feature type="compositionally biased region" description="Polar residues" evidence="1">
    <location>
        <begin position="13"/>
        <end position="34"/>
    </location>
</feature>
<feature type="region of interest" description="Disordered" evidence="1">
    <location>
        <begin position="335"/>
        <end position="378"/>
    </location>
</feature>
<feature type="region of interest" description="Disordered" evidence="1">
    <location>
        <begin position="658"/>
        <end position="695"/>
    </location>
</feature>
<dbReference type="SUPFAM" id="SSF57903">
    <property type="entry name" value="FYVE/PHD zinc finger"/>
    <property type="match status" value="1"/>
</dbReference>
<feature type="region of interest" description="Disordered" evidence="1">
    <location>
        <begin position="90"/>
        <end position="148"/>
    </location>
</feature>
<comment type="caution">
    <text evidence="2">The sequence shown here is derived from an EMBL/GenBank/DDBJ whole genome shotgun (WGS) entry which is preliminary data.</text>
</comment>
<feature type="region of interest" description="Disordered" evidence="1">
    <location>
        <begin position="571"/>
        <end position="646"/>
    </location>
</feature>
<evidence type="ECO:0008006" key="4">
    <source>
        <dbReference type="Google" id="ProtNLM"/>
    </source>
</evidence>
<dbReference type="InterPro" id="IPR011011">
    <property type="entry name" value="Znf_FYVE_PHD"/>
</dbReference>
<protein>
    <recommendedName>
        <fullName evidence="4">PHD-type domain-containing protein</fullName>
    </recommendedName>
</protein>
<evidence type="ECO:0000313" key="2">
    <source>
        <dbReference type="EMBL" id="KAK6539862.1"/>
    </source>
</evidence>
<feature type="compositionally biased region" description="Polar residues" evidence="1">
    <location>
        <begin position="676"/>
        <end position="690"/>
    </location>
</feature>
<feature type="compositionally biased region" description="Basic residues" evidence="1">
    <location>
        <begin position="588"/>
        <end position="601"/>
    </location>
</feature>
<name>A0AAV9XE51_9PEZI</name>
<feature type="compositionally biased region" description="Polar residues" evidence="1">
    <location>
        <begin position="520"/>
        <end position="534"/>
    </location>
</feature>
<keyword evidence="3" id="KW-1185">Reference proteome</keyword>
<dbReference type="Gene3D" id="3.30.40.10">
    <property type="entry name" value="Zinc/RING finger domain, C3HC4 (zinc finger)"/>
    <property type="match status" value="1"/>
</dbReference>
<feature type="region of interest" description="Disordered" evidence="1">
    <location>
        <begin position="520"/>
        <end position="544"/>
    </location>
</feature>
<dbReference type="EMBL" id="JAVHJO010000005">
    <property type="protein sequence ID" value="KAK6539862.1"/>
    <property type="molecule type" value="Genomic_DNA"/>
</dbReference>
<feature type="region of interest" description="Disordered" evidence="1">
    <location>
        <begin position="397"/>
        <end position="507"/>
    </location>
</feature>
<evidence type="ECO:0000256" key="1">
    <source>
        <dbReference type="SAM" id="MobiDB-lite"/>
    </source>
</evidence>
<evidence type="ECO:0000313" key="3">
    <source>
        <dbReference type="Proteomes" id="UP001365542"/>
    </source>
</evidence>
<gene>
    <name evidence="2" type="ORF">TWF694_008703</name>
</gene>
<proteinExistence type="predicted"/>
<feature type="compositionally biased region" description="Polar residues" evidence="1">
    <location>
        <begin position="613"/>
        <end position="622"/>
    </location>
</feature>
<feature type="compositionally biased region" description="Acidic residues" evidence="1">
    <location>
        <begin position="626"/>
        <end position="641"/>
    </location>
</feature>
<dbReference type="Proteomes" id="UP001365542">
    <property type="component" value="Unassembled WGS sequence"/>
</dbReference>
<dbReference type="InterPro" id="IPR013083">
    <property type="entry name" value="Znf_RING/FYVE/PHD"/>
</dbReference>
<organism evidence="2 3">
    <name type="scientific">Orbilia ellipsospora</name>
    <dbReference type="NCBI Taxonomy" id="2528407"/>
    <lineage>
        <taxon>Eukaryota</taxon>
        <taxon>Fungi</taxon>
        <taxon>Dikarya</taxon>
        <taxon>Ascomycota</taxon>
        <taxon>Pezizomycotina</taxon>
        <taxon>Orbiliomycetes</taxon>
        <taxon>Orbiliales</taxon>
        <taxon>Orbiliaceae</taxon>
        <taxon>Orbilia</taxon>
    </lineage>
</organism>
<feature type="compositionally biased region" description="Basic and acidic residues" evidence="1">
    <location>
        <begin position="468"/>
        <end position="494"/>
    </location>
</feature>
<dbReference type="AlphaFoldDB" id="A0AAV9XE51"/>
<feature type="compositionally biased region" description="Low complexity" evidence="1">
    <location>
        <begin position="602"/>
        <end position="612"/>
    </location>
</feature>
<dbReference type="CDD" id="cd15489">
    <property type="entry name" value="PHD_SF"/>
    <property type="match status" value="1"/>
</dbReference>
<feature type="compositionally biased region" description="Acidic residues" evidence="1">
    <location>
        <begin position="495"/>
        <end position="506"/>
    </location>
</feature>